<dbReference type="Proteomes" id="UP001283361">
    <property type="component" value="Unassembled WGS sequence"/>
</dbReference>
<evidence type="ECO:0000256" key="1">
    <source>
        <dbReference type="SAM" id="Phobius"/>
    </source>
</evidence>
<evidence type="ECO:0000313" key="3">
    <source>
        <dbReference type="Proteomes" id="UP001283361"/>
    </source>
</evidence>
<dbReference type="Pfam" id="PF07801">
    <property type="entry name" value="DUF1647"/>
    <property type="match status" value="1"/>
</dbReference>
<gene>
    <name evidence="2" type="ORF">RRG08_066322</name>
</gene>
<keyword evidence="1" id="KW-1133">Transmembrane helix</keyword>
<proteinExistence type="predicted"/>
<keyword evidence="1" id="KW-0472">Membrane</keyword>
<dbReference type="AlphaFoldDB" id="A0AAE1E423"/>
<keyword evidence="3" id="KW-1185">Reference proteome</keyword>
<keyword evidence="1" id="KW-0812">Transmembrane</keyword>
<dbReference type="EMBL" id="JAWDGP010001232">
    <property type="protein sequence ID" value="KAK3793471.1"/>
    <property type="molecule type" value="Genomic_DNA"/>
</dbReference>
<protein>
    <submittedName>
        <fullName evidence="2">Uncharacterized protein</fullName>
    </submittedName>
</protein>
<organism evidence="2 3">
    <name type="scientific">Elysia crispata</name>
    <name type="common">lettuce slug</name>
    <dbReference type="NCBI Taxonomy" id="231223"/>
    <lineage>
        <taxon>Eukaryota</taxon>
        <taxon>Metazoa</taxon>
        <taxon>Spiralia</taxon>
        <taxon>Lophotrochozoa</taxon>
        <taxon>Mollusca</taxon>
        <taxon>Gastropoda</taxon>
        <taxon>Heterobranchia</taxon>
        <taxon>Euthyneura</taxon>
        <taxon>Panpulmonata</taxon>
        <taxon>Sacoglossa</taxon>
        <taxon>Placobranchoidea</taxon>
        <taxon>Plakobranchidae</taxon>
        <taxon>Elysia</taxon>
    </lineage>
</organism>
<feature type="transmembrane region" description="Helical" evidence="1">
    <location>
        <begin position="12"/>
        <end position="32"/>
    </location>
</feature>
<comment type="caution">
    <text evidence="2">The sequence shown here is derived from an EMBL/GenBank/DDBJ whole genome shotgun (WGS) entry which is preliminary data.</text>
</comment>
<evidence type="ECO:0000313" key="2">
    <source>
        <dbReference type="EMBL" id="KAK3793471.1"/>
    </source>
</evidence>
<reference evidence="2" key="1">
    <citation type="journal article" date="2023" name="G3 (Bethesda)">
        <title>A reference genome for the long-term kleptoplast-retaining sea slug Elysia crispata morphotype clarki.</title>
        <authorList>
            <person name="Eastman K.E."/>
            <person name="Pendleton A.L."/>
            <person name="Shaikh M.A."/>
            <person name="Suttiyut T."/>
            <person name="Ogas R."/>
            <person name="Tomko P."/>
            <person name="Gavelis G."/>
            <person name="Widhalm J.R."/>
            <person name="Wisecaver J.H."/>
        </authorList>
    </citation>
    <scope>NUCLEOTIDE SEQUENCE</scope>
    <source>
        <strain evidence="2">ECLA1</strain>
    </source>
</reference>
<dbReference type="PANTHER" id="PTHR31389:SF4">
    <property type="entry name" value="LD39211P"/>
    <property type="match status" value="1"/>
</dbReference>
<name>A0AAE1E423_9GAST</name>
<sequence>MLSQILSTRKTRCAVLLLVLVICMYMGLIRLITFHHIPRQKPEVRNVWSDSCPSWPTVPASQGSDQGNTSLRFPDSAPSQQMANMLLRILRERLQSVTDRPFPDFSKPCDLSSPDLPACTSYNCKDKISPYLEDRVKDILSSPELQLTNEHREAIATFSKMFPADDIIIVSATSSNHFGETQKMFKSLHEVVYPTLKNFTVVLVDIGLTEVERKKAEAKCRCRVVQFPHHLFPAHVKVNNCYSFKPISVLAAIQKARRMVIWQDSSVRWTTGLHHIIQRAELYGSQIIRSHGSARVTAHTLKQPFDYMKREVCAFTAFPEIEACAQVHKHDPVTLRLILEPWARCGLERCCICPVPPGPVLPCVKKISQHRCQRFDQSALTMVLGRLLDKDFQKLVMPDQFEQKPIFYKLGGDELHDYF</sequence>
<accession>A0AAE1E423</accession>
<dbReference type="PANTHER" id="PTHR31389">
    <property type="entry name" value="LD39211P"/>
    <property type="match status" value="1"/>
</dbReference>
<dbReference type="InterPro" id="IPR012444">
    <property type="entry name" value="DUF1647"/>
</dbReference>